<reference evidence="2 3" key="1">
    <citation type="submission" date="2024-07" db="EMBL/GenBank/DDBJ databases">
        <title>Section-level genome sequencing and comparative genomics of Aspergillus sections Usti and Cavernicolus.</title>
        <authorList>
            <consortium name="Lawrence Berkeley National Laboratory"/>
            <person name="Nybo J.L."/>
            <person name="Vesth T.C."/>
            <person name="Theobald S."/>
            <person name="Frisvad J.C."/>
            <person name="Larsen T.O."/>
            <person name="Kjaerboelling I."/>
            <person name="Rothschild-Mancinelli K."/>
            <person name="Lyhne E.K."/>
            <person name="Kogle M.E."/>
            <person name="Barry K."/>
            <person name="Clum A."/>
            <person name="Na H."/>
            <person name="Ledsgaard L."/>
            <person name="Lin J."/>
            <person name="Lipzen A."/>
            <person name="Kuo A."/>
            <person name="Riley R."/>
            <person name="Mondo S."/>
            <person name="Labutti K."/>
            <person name="Haridas S."/>
            <person name="Pangalinan J."/>
            <person name="Salamov A.A."/>
            <person name="Simmons B.A."/>
            <person name="Magnuson J.K."/>
            <person name="Chen J."/>
            <person name="Drula E."/>
            <person name="Henrissat B."/>
            <person name="Wiebenga A."/>
            <person name="Lubbers R.J."/>
            <person name="Gomes A.C."/>
            <person name="Makela M.R."/>
            <person name="Stajich J."/>
            <person name="Grigoriev I.V."/>
            <person name="Mortensen U.H."/>
            <person name="De Vries R.P."/>
            <person name="Baker S.E."/>
            <person name="Andersen M.R."/>
        </authorList>
    </citation>
    <scope>NUCLEOTIDE SEQUENCE [LARGE SCALE GENOMIC DNA]</scope>
    <source>
        <strain evidence="2 3">CBS 123904</strain>
    </source>
</reference>
<dbReference type="SUPFAM" id="SSF52096">
    <property type="entry name" value="ClpP/crotonase"/>
    <property type="match status" value="1"/>
</dbReference>
<organism evidence="2 3">
    <name type="scientific">Aspergillus pseudoustus</name>
    <dbReference type="NCBI Taxonomy" id="1810923"/>
    <lineage>
        <taxon>Eukaryota</taxon>
        <taxon>Fungi</taxon>
        <taxon>Dikarya</taxon>
        <taxon>Ascomycota</taxon>
        <taxon>Pezizomycotina</taxon>
        <taxon>Eurotiomycetes</taxon>
        <taxon>Eurotiomycetidae</taxon>
        <taxon>Eurotiales</taxon>
        <taxon>Aspergillaceae</taxon>
        <taxon>Aspergillus</taxon>
        <taxon>Aspergillus subgen. Nidulantes</taxon>
    </lineage>
</organism>
<sequence length="124" mass="13872">MSRPPHPSSNFITTTPAPGILLVLINRAEKLNSLSQEANCELDEILRTFDDDASLQVAVISGVGRAFCAGADLKGMTIVYRRIDEASRAFEEGWSRRLYEGPNLHEGLRAFSEKRAPRWRISKL</sequence>
<evidence type="ECO:0000256" key="1">
    <source>
        <dbReference type="ARBA" id="ARBA00005254"/>
    </source>
</evidence>
<accession>A0ABR4IYH7</accession>
<dbReference type="InterPro" id="IPR001753">
    <property type="entry name" value="Enoyl-CoA_hydra/iso"/>
</dbReference>
<proteinExistence type="inferred from homology"/>
<evidence type="ECO:0000313" key="2">
    <source>
        <dbReference type="EMBL" id="KAL2832785.1"/>
    </source>
</evidence>
<dbReference type="CDD" id="cd06558">
    <property type="entry name" value="crotonase-like"/>
    <property type="match status" value="1"/>
</dbReference>
<dbReference type="Pfam" id="PF00378">
    <property type="entry name" value="ECH_1"/>
    <property type="match status" value="1"/>
</dbReference>
<evidence type="ECO:0000313" key="3">
    <source>
        <dbReference type="Proteomes" id="UP001610446"/>
    </source>
</evidence>
<keyword evidence="3" id="KW-1185">Reference proteome</keyword>
<dbReference type="EMBL" id="JBFXLU010000254">
    <property type="protein sequence ID" value="KAL2832785.1"/>
    <property type="molecule type" value="Genomic_DNA"/>
</dbReference>
<protein>
    <recommendedName>
        <fullName evidence="4">ClpP/crotonase-like domain-containing protein</fullName>
    </recommendedName>
</protein>
<gene>
    <name evidence="2" type="ORF">BJY01DRAFT_253715</name>
</gene>
<comment type="similarity">
    <text evidence="1">Belongs to the enoyl-CoA hydratase/isomerase family.</text>
</comment>
<name>A0ABR4IYH7_9EURO</name>
<dbReference type="Gene3D" id="1.10.12.10">
    <property type="entry name" value="Lyase 2-enoyl-coa Hydratase, Chain A, domain 2"/>
    <property type="match status" value="1"/>
</dbReference>
<comment type="caution">
    <text evidence="2">The sequence shown here is derived from an EMBL/GenBank/DDBJ whole genome shotgun (WGS) entry which is preliminary data.</text>
</comment>
<dbReference type="PANTHER" id="PTHR43802:SF1">
    <property type="entry name" value="IP11341P-RELATED"/>
    <property type="match status" value="1"/>
</dbReference>
<dbReference type="Gene3D" id="3.90.226.10">
    <property type="entry name" value="2-enoyl-CoA Hydratase, Chain A, domain 1"/>
    <property type="match status" value="1"/>
</dbReference>
<dbReference type="Proteomes" id="UP001610446">
    <property type="component" value="Unassembled WGS sequence"/>
</dbReference>
<evidence type="ECO:0008006" key="4">
    <source>
        <dbReference type="Google" id="ProtNLM"/>
    </source>
</evidence>
<dbReference type="PANTHER" id="PTHR43802">
    <property type="entry name" value="ENOYL-COA HYDRATASE"/>
    <property type="match status" value="1"/>
</dbReference>
<dbReference type="InterPro" id="IPR029045">
    <property type="entry name" value="ClpP/crotonase-like_dom_sf"/>
</dbReference>
<dbReference type="InterPro" id="IPR014748">
    <property type="entry name" value="Enoyl-CoA_hydra_C"/>
</dbReference>